<dbReference type="Proteomes" id="UP000076863">
    <property type="component" value="Unassembled WGS sequence"/>
</dbReference>
<protein>
    <submittedName>
        <fullName evidence="2">Uncharacterized protein</fullName>
    </submittedName>
</protein>
<comment type="caution">
    <text evidence="2">The sequence shown here is derived from an EMBL/GenBank/DDBJ whole genome shotgun (WGS) entry which is preliminary data.</text>
</comment>
<evidence type="ECO:0000313" key="3">
    <source>
        <dbReference type="Proteomes" id="UP000076863"/>
    </source>
</evidence>
<feature type="chain" id="PRO_5007889550" evidence="1">
    <location>
        <begin position="18"/>
        <end position="97"/>
    </location>
</feature>
<keyword evidence="1" id="KW-0732">Signal</keyword>
<dbReference type="EMBL" id="AZHA01000001">
    <property type="protein sequence ID" value="OAA52164.1"/>
    <property type="molecule type" value="Genomic_DNA"/>
</dbReference>
<accession>A0A167KT97</accession>
<reference evidence="2 3" key="1">
    <citation type="journal article" date="2016" name="Genome Biol. Evol.">
        <title>Divergent and convergent evolution of fungal pathogenicity.</title>
        <authorList>
            <person name="Shang Y."/>
            <person name="Xiao G."/>
            <person name="Zheng P."/>
            <person name="Cen K."/>
            <person name="Zhan S."/>
            <person name="Wang C."/>
        </authorList>
    </citation>
    <scope>NUCLEOTIDE SEQUENCE [LARGE SCALE GENOMIC DNA]</scope>
    <source>
        <strain evidence="2 3">RCEF 3172</strain>
    </source>
</reference>
<evidence type="ECO:0000256" key="1">
    <source>
        <dbReference type="SAM" id="SignalP"/>
    </source>
</evidence>
<proteinExistence type="predicted"/>
<dbReference type="OrthoDB" id="10445118at2759"/>
<evidence type="ECO:0000313" key="2">
    <source>
        <dbReference type="EMBL" id="OAA52164.1"/>
    </source>
</evidence>
<keyword evidence="3" id="KW-1185">Reference proteome</keyword>
<name>A0A167KT97_9HYPO</name>
<sequence>MKFSITLAIFFTGLATASPLLVREPQQFNDDDGFGFQPSDLSLPDPDFGPLDPDFAQPVPVDNGRKNAQGFSQQSCDAVRQNHGPGLAATFGCDEFN</sequence>
<dbReference type="AlphaFoldDB" id="A0A167KT97"/>
<organism evidence="2 3">
    <name type="scientific">Beauveria brongniartii RCEF 3172</name>
    <dbReference type="NCBI Taxonomy" id="1081107"/>
    <lineage>
        <taxon>Eukaryota</taxon>
        <taxon>Fungi</taxon>
        <taxon>Dikarya</taxon>
        <taxon>Ascomycota</taxon>
        <taxon>Pezizomycotina</taxon>
        <taxon>Sordariomycetes</taxon>
        <taxon>Hypocreomycetidae</taxon>
        <taxon>Hypocreales</taxon>
        <taxon>Cordycipitaceae</taxon>
        <taxon>Beauveria</taxon>
        <taxon>Beauveria brongniartii</taxon>
    </lineage>
</organism>
<gene>
    <name evidence="2" type="ORF">BBO_00005</name>
</gene>
<feature type="signal peptide" evidence="1">
    <location>
        <begin position="1"/>
        <end position="17"/>
    </location>
</feature>